<reference evidence="16" key="1">
    <citation type="journal article" date="2020" name="mSystems">
        <title>Genome- and Community-Level Interaction Insights into Carbon Utilization and Element Cycling Functions of Hydrothermarchaeota in Hydrothermal Sediment.</title>
        <authorList>
            <person name="Zhou Z."/>
            <person name="Liu Y."/>
            <person name="Xu W."/>
            <person name="Pan J."/>
            <person name="Luo Z.H."/>
            <person name="Li M."/>
        </authorList>
    </citation>
    <scope>NUCLEOTIDE SEQUENCE [LARGE SCALE GENOMIC DNA]</scope>
    <source>
        <strain evidence="16">SpSt-349</strain>
    </source>
</reference>
<dbReference type="Pfam" id="PF22468">
    <property type="entry name" value="ACT_9"/>
    <property type="match status" value="1"/>
</dbReference>
<dbReference type="NCBIfam" id="NF005154">
    <property type="entry name" value="PRK06635.1-2"/>
    <property type="match status" value="1"/>
</dbReference>
<feature type="binding site" evidence="12">
    <location>
        <begin position="209"/>
        <end position="210"/>
    </location>
    <ligand>
        <name>ATP</name>
        <dbReference type="ChEBI" id="CHEBI:30616"/>
    </ligand>
</feature>
<dbReference type="PIRSF" id="PIRSF000726">
    <property type="entry name" value="Asp_kin"/>
    <property type="match status" value="1"/>
</dbReference>
<feature type="binding site" evidence="12">
    <location>
        <begin position="7"/>
        <end position="10"/>
    </location>
    <ligand>
        <name>ATP</name>
        <dbReference type="ChEBI" id="CHEBI:30616"/>
    </ligand>
</feature>
<keyword evidence="5 14" id="KW-0028">Amino-acid biosynthesis</keyword>
<organism evidence="16">
    <name type="scientific">Geobacter metallireducens</name>
    <dbReference type="NCBI Taxonomy" id="28232"/>
    <lineage>
        <taxon>Bacteria</taxon>
        <taxon>Pseudomonadati</taxon>
        <taxon>Thermodesulfobacteriota</taxon>
        <taxon>Desulfuromonadia</taxon>
        <taxon>Geobacterales</taxon>
        <taxon>Geobacteraceae</taxon>
        <taxon>Geobacter</taxon>
    </lineage>
</organism>
<dbReference type="GO" id="GO:0009089">
    <property type="term" value="P:lysine biosynthetic process via diaminopimelate"/>
    <property type="evidence" value="ECO:0007669"/>
    <property type="project" value="UniProtKB-UniPathway"/>
</dbReference>
<keyword evidence="6 13" id="KW-0808">Transferase</keyword>
<evidence type="ECO:0000256" key="1">
    <source>
        <dbReference type="ARBA" id="ARBA00004766"/>
    </source>
</evidence>
<evidence type="ECO:0000256" key="4">
    <source>
        <dbReference type="ARBA" id="ARBA00010122"/>
    </source>
</evidence>
<dbReference type="FunFam" id="3.40.1160.10:FF:000002">
    <property type="entry name" value="Aspartokinase"/>
    <property type="match status" value="1"/>
</dbReference>
<dbReference type="AlphaFoldDB" id="A0A831UEX6"/>
<dbReference type="SUPFAM" id="SSF53633">
    <property type="entry name" value="Carbamate kinase-like"/>
    <property type="match status" value="1"/>
</dbReference>
<dbReference type="InterPro" id="IPR001341">
    <property type="entry name" value="Asp_kinase"/>
</dbReference>
<dbReference type="NCBIfam" id="TIGR00656">
    <property type="entry name" value="asp_kin_monofn"/>
    <property type="match status" value="1"/>
</dbReference>
<evidence type="ECO:0000313" key="16">
    <source>
        <dbReference type="EMBL" id="HEN43605.1"/>
    </source>
</evidence>
<evidence type="ECO:0000256" key="12">
    <source>
        <dbReference type="PIRSR" id="PIRSR000726-1"/>
    </source>
</evidence>
<evidence type="ECO:0000256" key="6">
    <source>
        <dbReference type="ARBA" id="ARBA00022679"/>
    </source>
</evidence>
<dbReference type="InterPro" id="IPR018042">
    <property type="entry name" value="Aspartate_kinase_CS"/>
</dbReference>
<keyword evidence="9 12" id="KW-0067">ATP-binding</keyword>
<dbReference type="InterPro" id="IPR005260">
    <property type="entry name" value="Asp_kin_monofn"/>
</dbReference>
<dbReference type="Pfam" id="PF00696">
    <property type="entry name" value="AA_kinase"/>
    <property type="match status" value="1"/>
</dbReference>
<evidence type="ECO:0000259" key="15">
    <source>
        <dbReference type="PROSITE" id="PS51671"/>
    </source>
</evidence>
<dbReference type="FunFam" id="3.30.2130.10:FF:000002">
    <property type="entry name" value="Aspartokinase"/>
    <property type="match status" value="1"/>
</dbReference>
<evidence type="ECO:0000256" key="5">
    <source>
        <dbReference type="ARBA" id="ARBA00022605"/>
    </source>
</evidence>
<dbReference type="Gene3D" id="3.40.1160.10">
    <property type="entry name" value="Acetylglutamate kinase-like"/>
    <property type="match status" value="1"/>
</dbReference>
<dbReference type="GO" id="GO:0005524">
    <property type="term" value="F:ATP binding"/>
    <property type="evidence" value="ECO:0007669"/>
    <property type="project" value="UniProtKB-KW"/>
</dbReference>
<accession>A0A831UEX6</accession>
<keyword evidence="8 13" id="KW-0418">Kinase</keyword>
<gene>
    <name evidence="16" type="ORF">ENQ87_14780</name>
</gene>
<evidence type="ECO:0000256" key="11">
    <source>
        <dbReference type="ARBA" id="ARBA00047872"/>
    </source>
</evidence>
<dbReference type="Pfam" id="PF01842">
    <property type="entry name" value="ACT"/>
    <property type="match status" value="1"/>
</dbReference>
<feature type="binding site" evidence="12">
    <location>
        <begin position="173"/>
        <end position="174"/>
    </location>
    <ligand>
        <name>ATP</name>
        <dbReference type="ChEBI" id="CHEBI:30616"/>
    </ligand>
</feature>
<evidence type="ECO:0000256" key="13">
    <source>
        <dbReference type="RuleBase" id="RU003448"/>
    </source>
</evidence>
<feature type="binding site" evidence="12">
    <location>
        <position position="179"/>
    </location>
    <ligand>
        <name>ATP</name>
        <dbReference type="ChEBI" id="CHEBI:30616"/>
    </ligand>
</feature>
<proteinExistence type="inferred from homology"/>
<feature type="domain" description="ACT" evidence="15">
    <location>
        <begin position="264"/>
        <end position="347"/>
    </location>
</feature>
<comment type="catalytic activity">
    <reaction evidence="11 13">
        <text>L-aspartate + ATP = 4-phospho-L-aspartate + ADP</text>
        <dbReference type="Rhea" id="RHEA:23776"/>
        <dbReference type="ChEBI" id="CHEBI:29991"/>
        <dbReference type="ChEBI" id="CHEBI:30616"/>
        <dbReference type="ChEBI" id="CHEBI:57535"/>
        <dbReference type="ChEBI" id="CHEBI:456216"/>
        <dbReference type="EC" id="2.7.2.4"/>
    </reaction>
</comment>
<keyword evidence="10" id="KW-0457">Lysine biosynthesis</keyword>
<dbReference type="InterPro" id="IPR002912">
    <property type="entry name" value="ACT_dom"/>
</dbReference>
<comment type="pathway">
    <text evidence="2 14">Amino-acid biosynthesis; L-methionine biosynthesis via de novo pathway; L-homoserine from L-aspartate: step 1/3.</text>
</comment>
<evidence type="ECO:0000256" key="14">
    <source>
        <dbReference type="RuleBase" id="RU004249"/>
    </source>
</evidence>
<dbReference type="InterPro" id="IPR054352">
    <property type="entry name" value="ACT_Aspartokinase"/>
</dbReference>
<evidence type="ECO:0000256" key="2">
    <source>
        <dbReference type="ARBA" id="ARBA00004986"/>
    </source>
</evidence>
<dbReference type="CDD" id="cd04923">
    <property type="entry name" value="ACT_AK-LysC-DapG-like_2"/>
    <property type="match status" value="1"/>
</dbReference>
<name>A0A831UEX6_GEOME</name>
<evidence type="ECO:0000256" key="8">
    <source>
        <dbReference type="ARBA" id="ARBA00022777"/>
    </source>
</evidence>
<evidence type="ECO:0000256" key="10">
    <source>
        <dbReference type="ARBA" id="ARBA00023154"/>
    </source>
</evidence>
<protein>
    <recommendedName>
        <fullName evidence="13">Aspartokinase</fullName>
        <ecNumber evidence="13">2.7.2.4</ecNumber>
    </recommendedName>
</protein>
<dbReference type="PROSITE" id="PS51671">
    <property type="entry name" value="ACT"/>
    <property type="match status" value="1"/>
</dbReference>
<dbReference type="CDD" id="cd04913">
    <property type="entry name" value="ACT_AKii-LysC-BS-like_1"/>
    <property type="match status" value="1"/>
</dbReference>
<dbReference type="NCBIfam" id="TIGR00657">
    <property type="entry name" value="asp_kinases"/>
    <property type="match status" value="1"/>
</dbReference>
<dbReference type="GO" id="GO:0009088">
    <property type="term" value="P:threonine biosynthetic process"/>
    <property type="evidence" value="ECO:0007669"/>
    <property type="project" value="UniProtKB-UniPathway"/>
</dbReference>
<comment type="pathway">
    <text evidence="3 14">Amino-acid biosynthesis; L-threonine biosynthesis; L-threonine from L-aspartate: step 1/5.</text>
</comment>
<evidence type="ECO:0000256" key="3">
    <source>
        <dbReference type="ARBA" id="ARBA00005139"/>
    </source>
</evidence>
<dbReference type="UniPathway" id="UPA00051">
    <property type="reaction ID" value="UER00462"/>
</dbReference>
<dbReference type="UniPathway" id="UPA00050">
    <property type="reaction ID" value="UER00461"/>
</dbReference>
<dbReference type="GO" id="GO:0005829">
    <property type="term" value="C:cytosol"/>
    <property type="evidence" value="ECO:0007669"/>
    <property type="project" value="TreeGrafter"/>
</dbReference>
<dbReference type="InterPro" id="IPR045865">
    <property type="entry name" value="ACT-like_dom_sf"/>
</dbReference>
<dbReference type="NCBIfam" id="NF005155">
    <property type="entry name" value="PRK06635.1-4"/>
    <property type="match status" value="1"/>
</dbReference>
<comment type="similarity">
    <text evidence="4 13">Belongs to the aspartokinase family.</text>
</comment>
<comment type="caution">
    <text evidence="16">The sequence shown here is derived from an EMBL/GenBank/DDBJ whole genome shotgun (WGS) entry which is preliminary data.</text>
</comment>
<feature type="binding site" evidence="12">
    <location>
        <position position="47"/>
    </location>
    <ligand>
        <name>substrate</name>
    </ligand>
</feature>
<dbReference type="UniPathway" id="UPA00034">
    <property type="reaction ID" value="UER00015"/>
</dbReference>
<dbReference type="InterPro" id="IPR036393">
    <property type="entry name" value="AceGlu_kinase-like_sf"/>
</dbReference>
<dbReference type="InterPro" id="IPR041740">
    <property type="entry name" value="AKii-LysC-BS"/>
</dbReference>
<dbReference type="Gene3D" id="3.30.2130.10">
    <property type="entry name" value="VC0802-like"/>
    <property type="match status" value="1"/>
</dbReference>
<keyword evidence="7 12" id="KW-0547">Nucleotide-binding</keyword>
<feature type="binding site" evidence="12">
    <location>
        <position position="74"/>
    </location>
    <ligand>
        <name>substrate</name>
    </ligand>
</feature>
<dbReference type="EC" id="2.7.2.4" evidence="13"/>
<dbReference type="GO" id="GO:0004072">
    <property type="term" value="F:aspartate kinase activity"/>
    <property type="evidence" value="ECO:0007669"/>
    <property type="project" value="UniProtKB-EC"/>
</dbReference>
<dbReference type="SUPFAM" id="SSF55021">
    <property type="entry name" value="ACT-like"/>
    <property type="match status" value="2"/>
</dbReference>
<dbReference type="InterPro" id="IPR001048">
    <property type="entry name" value="Asp/Glu/Uridylate_kinase"/>
</dbReference>
<evidence type="ECO:0000256" key="7">
    <source>
        <dbReference type="ARBA" id="ARBA00022741"/>
    </source>
</evidence>
<dbReference type="EMBL" id="DSOV01000069">
    <property type="protein sequence ID" value="HEN43605.1"/>
    <property type="molecule type" value="Genomic_DNA"/>
</dbReference>
<dbReference type="CDD" id="cd04261">
    <property type="entry name" value="AAK_AKii-LysC-BS"/>
    <property type="match status" value="1"/>
</dbReference>
<evidence type="ECO:0000256" key="9">
    <source>
        <dbReference type="ARBA" id="ARBA00022840"/>
    </source>
</evidence>
<comment type="pathway">
    <text evidence="1 14">Amino-acid biosynthesis; L-lysine biosynthesis via DAP pathway; (S)-tetrahydrodipicolinate from L-aspartate: step 1/4.</text>
</comment>
<dbReference type="PROSITE" id="PS00324">
    <property type="entry name" value="ASPARTOKINASE"/>
    <property type="match status" value="1"/>
</dbReference>
<dbReference type="PANTHER" id="PTHR21499">
    <property type="entry name" value="ASPARTATE KINASE"/>
    <property type="match status" value="1"/>
</dbReference>
<dbReference type="PANTHER" id="PTHR21499:SF3">
    <property type="entry name" value="ASPARTOKINASE"/>
    <property type="match status" value="1"/>
</dbReference>
<dbReference type="GO" id="GO:0009090">
    <property type="term" value="P:homoserine biosynthetic process"/>
    <property type="evidence" value="ECO:0007669"/>
    <property type="project" value="TreeGrafter"/>
</dbReference>
<sequence>MALVVQKYGGTSMGSIERIRNVAKRVAKTYDAGNDMIVVVSAMSGETNKLVALANEVCEFPDAREYDVLVASGEQVSIALLAMCLKSMGYKAKSYHGWQVPIITDSVFSKARIEEIPDTKVRADLKDGTIVIVAGFQGIDRDGNVTTLGRGGSDTSAVAMAAAMKADVCEIFTDVDGVYTTDPNICEDARKIDKISYDEMLELASLGAKVLQIRSVEFAKKYNVDIHVRSSFNENQGTMVTKEDKDMEAVLVSGIAYDKNEAKIAVMGVPDKPGIAAKILSSLSDANISVDMIVQNVSGGDLTDFTFTVTKADFKRALAITKEVAAEIKATGVAADENISKVSIVGVGMRSHAGVATKMFQTLAKEGINIQMISTSEIKVSVVIDAKYTELAVRVLHDAFGLSGK</sequence>